<dbReference type="Proteomes" id="UP000008948">
    <property type="component" value="Unassembled WGS sequence"/>
</dbReference>
<keyword evidence="4" id="KW-0449">Lipoprotein</keyword>
<comment type="caution">
    <text evidence="7">The sequence shown here is derived from an EMBL/GenBank/DDBJ whole genome shotgun (WGS) entry which is preliminary data.</text>
</comment>
<dbReference type="SUPFAM" id="SSF141488">
    <property type="entry name" value="YdhA-like"/>
    <property type="match status" value="1"/>
</dbReference>
<evidence type="ECO:0000259" key="6">
    <source>
        <dbReference type="Pfam" id="PF09864"/>
    </source>
</evidence>
<dbReference type="Pfam" id="PF09864">
    <property type="entry name" value="MliC"/>
    <property type="match status" value="1"/>
</dbReference>
<evidence type="ECO:0000313" key="7">
    <source>
        <dbReference type="EMBL" id="EJF98246.1"/>
    </source>
</evidence>
<dbReference type="EMBL" id="AIMH01000016">
    <property type="protein sequence ID" value="EJF98246.1"/>
    <property type="molecule type" value="Genomic_DNA"/>
</dbReference>
<feature type="signal peptide" evidence="5">
    <location>
        <begin position="1"/>
        <end position="26"/>
    </location>
</feature>
<evidence type="ECO:0000313" key="8">
    <source>
        <dbReference type="Proteomes" id="UP000008948"/>
    </source>
</evidence>
<gene>
    <name evidence="7" type="ORF">MEI_00745</name>
</gene>
<evidence type="ECO:0000256" key="5">
    <source>
        <dbReference type="SAM" id="SignalP"/>
    </source>
</evidence>
<protein>
    <recommendedName>
        <fullName evidence="6">C-type lysozyme inhibitor domain-containing protein</fullName>
    </recommendedName>
</protein>
<sequence length="131" mass="14824">MKKTLRILGFFATLILSSFSSMNAFAGSFVIEVPDTPEPKTQTVAYQCDAGTSKERVEAVYLNADNISLLDFKWKGDRVIAANVIADIGKKYEGEEYIWLENNNEVTLHDRIRDPEGKKLIRCKDESTLLF</sequence>
<evidence type="ECO:0000256" key="4">
    <source>
        <dbReference type="ARBA" id="ARBA00023288"/>
    </source>
</evidence>
<evidence type="ECO:0000256" key="1">
    <source>
        <dbReference type="ARBA" id="ARBA00022729"/>
    </source>
</evidence>
<organism evidence="7 8">
    <name type="scientific">Bartonella vinsonii subsp. arupensis Pm136co</name>
    <dbReference type="NCBI Taxonomy" id="1094561"/>
    <lineage>
        <taxon>Bacteria</taxon>
        <taxon>Pseudomonadati</taxon>
        <taxon>Pseudomonadota</taxon>
        <taxon>Alphaproteobacteria</taxon>
        <taxon>Hyphomicrobiales</taxon>
        <taxon>Bartonellaceae</taxon>
        <taxon>Bartonella</taxon>
    </lineage>
</organism>
<keyword evidence="1 5" id="KW-0732">Signal</keyword>
<evidence type="ECO:0000256" key="2">
    <source>
        <dbReference type="ARBA" id="ARBA00023136"/>
    </source>
</evidence>
<keyword evidence="3" id="KW-0564">Palmitate</keyword>
<reference evidence="7 8" key="1">
    <citation type="submission" date="2012-03" db="EMBL/GenBank/DDBJ databases">
        <title>The Genome Sequence of Bartonella vinsonii subsp. arupensis str. Pm136co.</title>
        <authorList>
            <consortium name="The Broad Institute Genome Sequencing Platform"/>
            <consortium name="The Broad Institute Genome Sequencing Center for Infectious Disease"/>
            <person name="Feldgarden M."/>
            <person name="Kirby J."/>
            <person name="Kosoy M."/>
            <person name="Birtles R."/>
            <person name="Probert W.S."/>
            <person name="Chiaraviglio L."/>
            <person name="Young S.K."/>
            <person name="Zeng Q."/>
            <person name="Gargeya S."/>
            <person name="Fitzgerald M."/>
            <person name="Haas B."/>
            <person name="Abouelleil A."/>
            <person name="Alvarado L."/>
            <person name="Arachchi H.M."/>
            <person name="Berlin A."/>
            <person name="Chapman S.B."/>
            <person name="Gearin G."/>
            <person name="Goldberg J."/>
            <person name="Griggs A."/>
            <person name="Gujja S."/>
            <person name="Hansen M."/>
            <person name="Heiman D."/>
            <person name="Howarth C."/>
            <person name="Larimer J."/>
            <person name="Lui A."/>
            <person name="MacDonald P.J.P."/>
            <person name="McCowen C."/>
            <person name="Montmayeur A."/>
            <person name="Murphy C."/>
            <person name="Neiman D."/>
            <person name="Pearson M."/>
            <person name="Priest M."/>
            <person name="Roberts A."/>
            <person name="Saif S."/>
            <person name="Shea T."/>
            <person name="Sisk P."/>
            <person name="Stolte C."/>
            <person name="Sykes S."/>
            <person name="Wortman J."/>
            <person name="Nusbaum C."/>
            <person name="Birren B."/>
        </authorList>
    </citation>
    <scope>NUCLEOTIDE SEQUENCE [LARGE SCALE GENOMIC DNA]</scope>
    <source>
        <strain evidence="7 8">Pm136co</strain>
    </source>
</reference>
<dbReference type="InterPro" id="IPR036328">
    <property type="entry name" value="MliC_sf"/>
</dbReference>
<proteinExistence type="predicted"/>
<name>A0ABN0GQF1_BARVI</name>
<keyword evidence="2" id="KW-0472">Membrane</keyword>
<dbReference type="Gene3D" id="2.40.128.200">
    <property type="match status" value="1"/>
</dbReference>
<dbReference type="RefSeq" id="WP_004862493.1">
    <property type="nucleotide sequence ID" value="NZ_JH725044.1"/>
</dbReference>
<feature type="chain" id="PRO_5046608417" description="C-type lysozyme inhibitor domain-containing protein" evidence="5">
    <location>
        <begin position="27"/>
        <end position="131"/>
    </location>
</feature>
<dbReference type="InterPro" id="IPR018660">
    <property type="entry name" value="MliC"/>
</dbReference>
<keyword evidence="8" id="KW-1185">Reference proteome</keyword>
<feature type="domain" description="C-type lysozyme inhibitor" evidence="6">
    <location>
        <begin position="46"/>
        <end position="115"/>
    </location>
</feature>
<accession>A0ABN0GQF1</accession>
<evidence type="ECO:0000256" key="3">
    <source>
        <dbReference type="ARBA" id="ARBA00023139"/>
    </source>
</evidence>